<evidence type="ECO:0000256" key="1">
    <source>
        <dbReference type="SAM" id="Phobius"/>
    </source>
</evidence>
<dbReference type="Pfam" id="PF02517">
    <property type="entry name" value="Rce1-like"/>
    <property type="match status" value="1"/>
</dbReference>
<dbReference type="GO" id="GO:0008237">
    <property type="term" value="F:metallopeptidase activity"/>
    <property type="evidence" value="ECO:0007669"/>
    <property type="project" value="UniProtKB-KW"/>
</dbReference>
<keyword evidence="1" id="KW-1133">Transmembrane helix</keyword>
<dbReference type="Proteomes" id="UP000278149">
    <property type="component" value="Unassembled WGS sequence"/>
</dbReference>
<organism evidence="3 4">
    <name type="scientific">Candidatus Korarchaeum cryptofilum</name>
    <dbReference type="NCBI Taxonomy" id="498846"/>
    <lineage>
        <taxon>Archaea</taxon>
        <taxon>Thermoproteota</taxon>
        <taxon>Candidatus Korarchaeia</taxon>
        <taxon>Candidatus Korarchaeales</taxon>
        <taxon>Candidatus Korarchaeaceae</taxon>
        <taxon>Candidatus Korarchaeum</taxon>
    </lineage>
</organism>
<evidence type="ECO:0000259" key="2">
    <source>
        <dbReference type="Pfam" id="PF02517"/>
    </source>
</evidence>
<feature type="transmembrane region" description="Helical" evidence="1">
    <location>
        <begin position="257"/>
        <end position="279"/>
    </location>
</feature>
<comment type="caution">
    <text evidence="3">The sequence shown here is derived from an EMBL/GenBank/DDBJ whole genome shotgun (WGS) entry which is preliminary data.</text>
</comment>
<evidence type="ECO:0000313" key="4">
    <source>
        <dbReference type="Proteomes" id="UP000278149"/>
    </source>
</evidence>
<feature type="transmembrane region" description="Helical" evidence="1">
    <location>
        <begin position="36"/>
        <end position="59"/>
    </location>
</feature>
<accession>A0A3R9PQE7</accession>
<dbReference type="GO" id="GO:0080120">
    <property type="term" value="P:CAAX-box protein maturation"/>
    <property type="evidence" value="ECO:0007669"/>
    <property type="project" value="UniProtKB-ARBA"/>
</dbReference>
<protein>
    <submittedName>
        <fullName evidence="3">CPBP family intramembrane metalloprotease</fullName>
    </submittedName>
</protein>
<feature type="domain" description="CAAX prenyl protease 2/Lysostaphin resistance protein A-like" evidence="2">
    <location>
        <begin position="139"/>
        <end position="239"/>
    </location>
</feature>
<dbReference type="GO" id="GO:0006508">
    <property type="term" value="P:proteolysis"/>
    <property type="evidence" value="ECO:0007669"/>
    <property type="project" value="UniProtKB-KW"/>
</dbReference>
<proteinExistence type="predicted"/>
<sequence>MRGLITFLLVSFCSAFLLDLAFYSYSQGLNQLFLSLLLTLWGFLRMYTPTLGAIVALIVSRENLRAIESYINFSWRSLKYFLLAPLYAYFSSALFLLLAHAMGLLDIDGLLQLISSSSGVTKELASVILMVQVIIAYPAALTINSIAALGEEIGWRGYLFRQLGGNFVLKNILLVGTIWGLWHSTAIALLGHNYPLLRASGIPLFILFCISSSIAMLKLTEAIGSILPSVSLHGGLNALWGLAAYSTKFRGVENELYGGLGVLGIISLFIASVSTVAILKKYEARAKAKG</sequence>
<name>A0A3R9PQE7_9CREN</name>
<dbReference type="EMBL" id="RCOR01000037">
    <property type="protein sequence ID" value="RSN68013.1"/>
    <property type="molecule type" value="Genomic_DNA"/>
</dbReference>
<dbReference type="GO" id="GO:0004175">
    <property type="term" value="F:endopeptidase activity"/>
    <property type="evidence" value="ECO:0007669"/>
    <property type="project" value="UniProtKB-ARBA"/>
</dbReference>
<gene>
    <name evidence="3" type="ORF">D9Q81_06935</name>
</gene>
<feature type="transmembrane region" description="Helical" evidence="1">
    <location>
        <begin position="226"/>
        <end position="245"/>
    </location>
</feature>
<dbReference type="AlphaFoldDB" id="A0A3R9PQE7"/>
<feature type="transmembrane region" description="Helical" evidence="1">
    <location>
        <begin position="80"/>
        <end position="104"/>
    </location>
</feature>
<dbReference type="InterPro" id="IPR003675">
    <property type="entry name" value="Rce1/LyrA-like_dom"/>
</dbReference>
<keyword evidence="3" id="KW-0482">Metalloprotease</keyword>
<feature type="transmembrane region" description="Helical" evidence="1">
    <location>
        <begin position="196"/>
        <end position="219"/>
    </location>
</feature>
<feature type="transmembrane region" description="Helical" evidence="1">
    <location>
        <begin position="124"/>
        <end position="150"/>
    </location>
</feature>
<reference evidence="3 4" key="1">
    <citation type="submission" date="2018-10" db="EMBL/GenBank/DDBJ databases">
        <title>Co-occurring genomic capacity for anaerobic methane metabolism and dissimilatory sulfite reduction discovered in the Korarchaeota.</title>
        <authorList>
            <person name="Mckay L.J."/>
            <person name="Dlakic M."/>
            <person name="Fields M.W."/>
            <person name="Delmont T.O."/>
            <person name="Eren A.M."/>
            <person name="Jay Z.J."/>
            <person name="Klingelsmith K.B."/>
            <person name="Rusch D.B."/>
            <person name="Inskeep W.P."/>
        </authorList>
    </citation>
    <scope>NUCLEOTIDE SEQUENCE [LARGE SCALE GENOMIC DNA]</scope>
    <source>
        <strain evidence="3 4">WS</strain>
    </source>
</reference>
<dbReference type="InterPro" id="IPR042150">
    <property type="entry name" value="MmRce1-like"/>
</dbReference>
<dbReference type="PANTHER" id="PTHR35797">
    <property type="entry name" value="PROTEASE-RELATED"/>
    <property type="match status" value="1"/>
</dbReference>
<keyword evidence="1" id="KW-0472">Membrane</keyword>
<keyword evidence="1" id="KW-0812">Transmembrane</keyword>
<evidence type="ECO:0000313" key="3">
    <source>
        <dbReference type="EMBL" id="RSN68013.1"/>
    </source>
</evidence>
<dbReference type="RefSeq" id="WP_125742252.1">
    <property type="nucleotide sequence ID" value="NZ_RCOR01000037.1"/>
</dbReference>
<dbReference type="PANTHER" id="PTHR35797:SF1">
    <property type="entry name" value="PROTEASE"/>
    <property type="match status" value="1"/>
</dbReference>
<feature type="transmembrane region" description="Helical" evidence="1">
    <location>
        <begin position="171"/>
        <end position="190"/>
    </location>
</feature>
<keyword evidence="3" id="KW-0378">Hydrolase</keyword>
<keyword evidence="3" id="KW-0645">Protease</keyword>